<dbReference type="PANTHER" id="PTHR15069:SF1">
    <property type="entry name" value="PROTEASOME ASSEMBLY CHAPERONE 1"/>
    <property type="match status" value="1"/>
</dbReference>
<dbReference type="GO" id="GO:0005783">
    <property type="term" value="C:endoplasmic reticulum"/>
    <property type="evidence" value="ECO:0007669"/>
    <property type="project" value="InterPro"/>
</dbReference>
<organism evidence="4 5">
    <name type="scientific">Diversispora epigaea</name>
    <dbReference type="NCBI Taxonomy" id="1348612"/>
    <lineage>
        <taxon>Eukaryota</taxon>
        <taxon>Fungi</taxon>
        <taxon>Fungi incertae sedis</taxon>
        <taxon>Mucoromycota</taxon>
        <taxon>Glomeromycotina</taxon>
        <taxon>Glomeromycetes</taxon>
        <taxon>Diversisporales</taxon>
        <taxon>Diversisporaceae</taxon>
        <taxon>Diversispora</taxon>
    </lineage>
</organism>
<gene>
    <name evidence="4" type="ORF">Glove_180g125</name>
</gene>
<comment type="similarity">
    <text evidence="1">Belongs to the PSMG1 family.</text>
</comment>
<accession>A0A397IRH4</accession>
<dbReference type="InterPro" id="IPR016565">
    <property type="entry name" value="Proteasome_assmbl_chp_1"/>
</dbReference>
<dbReference type="Proteomes" id="UP000266861">
    <property type="component" value="Unassembled WGS sequence"/>
</dbReference>
<evidence type="ECO:0000313" key="5">
    <source>
        <dbReference type="Proteomes" id="UP000266861"/>
    </source>
</evidence>
<dbReference type="STRING" id="1348612.A0A397IRH4"/>
<evidence type="ECO:0000256" key="2">
    <source>
        <dbReference type="ARBA" id="ARBA00019180"/>
    </source>
</evidence>
<dbReference type="OrthoDB" id="17536at2759"/>
<dbReference type="EMBL" id="PQFF01000170">
    <property type="protein sequence ID" value="RHZ77402.1"/>
    <property type="molecule type" value="Genomic_DNA"/>
</dbReference>
<dbReference type="AlphaFoldDB" id="A0A397IRH4"/>
<dbReference type="GO" id="GO:0080129">
    <property type="term" value="P:proteasome core complex assembly"/>
    <property type="evidence" value="ECO:0007669"/>
    <property type="project" value="TreeGrafter"/>
</dbReference>
<reference evidence="4 5" key="1">
    <citation type="submission" date="2018-08" db="EMBL/GenBank/DDBJ databases">
        <title>Genome and evolution of the arbuscular mycorrhizal fungus Diversispora epigaea (formerly Glomus versiforme) and its bacterial endosymbionts.</title>
        <authorList>
            <person name="Sun X."/>
            <person name="Fei Z."/>
            <person name="Harrison M."/>
        </authorList>
    </citation>
    <scope>NUCLEOTIDE SEQUENCE [LARGE SCALE GENOMIC DNA]</scope>
    <source>
        <strain evidence="4 5">IT104</strain>
    </source>
</reference>
<keyword evidence="5" id="KW-1185">Reference proteome</keyword>
<sequence>MEFDRIQPVRFAYDDDEDSEYEEELVESLKGKPSIPLELPLLHISSTYKNNKKISIENKLKFDILLIGVYGGGNIFLDLIVNNKKIVIGSILLPEIKLTQNTLDQEIYPNQGCFIYHLESDPNIAIIPCNYNINDDRCFLWVKALFDQIKAERVYIFDTFKISSYLTNVKHKEFYPPLYRLLKTSVAPKLDDSIQLYESPNLMFNLSAALLSHCEIRRIPAYLILSLQDTFYGKNETTVQTLKGFQECLKILKLNNNENLQFNFNNFQKKSSNYQGLYV</sequence>
<keyword evidence="3" id="KW-0143">Chaperone</keyword>
<dbReference type="GO" id="GO:0070628">
    <property type="term" value="F:proteasome binding"/>
    <property type="evidence" value="ECO:0007669"/>
    <property type="project" value="TreeGrafter"/>
</dbReference>
<comment type="caution">
    <text evidence="4">The sequence shown here is derived from an EMBL/GenBank/DDBJ whole genome shotgun (WGS) entry which is preliminary data.</text>
</comment>
<dbReference type="PANTHER" id="PTHR15069">
    <property type="entry name" value="PROTEASOME ASSEMBLY CHAPERONE 1"/>
    <property type="match status" value="1"/>
</dbReference>
<evidence type="ECO:0000256" key="1">
    <source>
        <dbReference type="ARBA" id="ARBA00005261"/>
    </source>
</evidence>
<evidence type="ECO:0000313" key="4">
    <source>
        <dbReference type="EMBL" id="RHZ77402.1"/>
    </source>
</evidence>
<proteinExistence type="inferred from homology"/>
<dbReference type="Pfam" id="PF16094">
    <property type="entry name" value="PAC1"/>
    <property type="match status" value="1"/>
</dbReference>
<name>A0A397IRH4_9GLOM</name>
<evidence type="ECO:0000256" key="3">
    <source>
        <dbReference type="ARBA" id="ARBA00023186"/>
    </source>
</evidence>
<protein>
    <recommendedName>
        <fullName evidence="2">Proteasome assembly chaperone 1</fullName>
    </recommendedName>
</protein>